<dbReference type="KEGG" id="apes:FOC84_13760"/>
<feature type="transmembrane region" description="Helical" evidence="2">
    <location>
        <begin position="412"/>
        <end position="432"/>
    </location>
</feature>
<name>A0A7D4E1L1_9BURK</name>
<feature type="transmembrane region" description="Helical" evidence="2">
    <location>
        <begin position="439"/>
        <end position="456"/>
    </location>
</feature>
<keyword evidence="2" id="KW-0812">Transmembrane</keyword>
<feature type="transmembrane region" description="Helical" evidence="2">
    <location>
        <begin position="192"/>
        <end position="209"/>
    </location>
</feature>
<dbReference type="AlphaFoldDB" id="A0A7D4E1L1"/>
<accession>A0A7D4E1L1</accession>
<evidence type="ECO:0000313" key="3">
    <source>
        <dbReference type="EMBL" id="QKH35950.1"/>
    </source>
</evidence>
<reference evidence="3 4" key="1">
    <citation type="submission" date="2020-05" db="EMBL/GenBank/DDBJ databases">
        <title>FDA dAtabase for Regulatory Grade micrObial Sequences (FDA-ARGOS): Supporting development and validation of Infectious Disease Dx tests.</title>
        <authorList>
            <person name="Sproer C."/>
            <person name="Gronow S."/>
            <person name="Severitt S."/>
            <person name="Schroder I."/>
            <person name="Tallon L."/>
            <person name="Sadzewicz L."/>
            <person name="Zhao X."/>
            <person name="Vavikolanu K."/>
            <person name="Mehta A."/>
            <person name="Aluvathingal J."/>
            <person name="Nadendla S."/>
            <person name="Myers T."/>
            <person name="Yan Y."/>
            <person name="Sichtig H."/>
        </authorList>
    </citation>
    <scope>NUCLEOTIDE SEQUENCE [LARGE SCALE GENOMIC DNA]</scope>
    <source>
        <strain evidence="3 4">FDAARGOS_790</strain>
    </source>
</reference>
<evidence type="ECO:0000256" key="2">
    <source>
        <dbReference type="SAM" id="Phobius"/>
    </source>
</evidence>
<feature type="transmembrane region" description="Helical" evidence="2">
    <location>
        <begin position="113"/>
        <end position="135"/>
    </location>
</feature>
<feature type="transmembrane region" description="Helical" evidence="2">
    <location>
        <begin position="215"/>
        <end position="231"/>
    </location>
</feature>
<protein>
    <recommendedName>
        <fullName evidence="5">Oligosaccharide repeat unit polymerase</fullName>
    </recommendedName>
</protein>
<proteinExistence type="predicted"/>
<dbReference type="Proteomes" id="UP000500970">
    <property type="component" value="Chromosome"/>
</dbReference>
<keyword evidence="2" id="KW-1133">Transmembrane helix</keyword>
<organism evidence="3 4">
    <name type="scientific">Achromobacter pestifer</name>
    <dbReference type="NCBI Taxonomy" id="1353889"/>
    <lineage>
        <taxon>Bacteria</taxon>
        <taxon>Pseudomonadati</taxon>
        <taxon>Pseudomonadota</taxon>
        <taxon>Betaproteobacteria</taxon>
        <taxon>Burkholderiales</taxon>
        <taxon>Alcaligenaceae</taxon>
        <taxon>Achromobacter</taxon>
    </lineage>
</organism>
<feature type="region of interest" description="Disordered" evidence="1">
    <location>
        <begin position="290"/>
        <end position="311"/>
    </location>
</feature>
<feature type="transmembrane region" description="Helical" evidence="2">
    <location>
        <begin position="70"/>
        <end position="92"/>
    </location>
</feature>
<keyword evidence="4" id="KW-1185">Reference proteome</keyword>
<feature type="compositionally biased region" description="Pro residues" evidence="1">
    <location>
        <begin position="301"/>
        <end position="311"/>
    </location>
</feature>
<feature type="transmembrane region" description="Helical" evidence="2">
    <location>
        <begin position="236"/>
        <end position="255"/>
    </location>
</feature>
<evidence type="ECO:0000313" key="4">
    <source>
        <dbReference type="Proteomes" id="UP000500970"/>
    </source>
</evidence>
<keyword evidence="2" id="KW-0472">Membrane</keyword>
<feature type="transmembrane region" description="Helical" evidence="2">
    <location>
        <begin position="468"/>
        <end position="485"/>
    </location>
</feature>
<feature type="transmembrane region" description="Helical" evidence="2">
    <location>
        <begin position="161"/>
        <end position="183"/>
    </location>
</feature>
<sequence length="504" mass="55082">MLGNFWKHGNLALERKITISLPTVLYLFSYFVTTVLAATVYLMPGGAEYITNRWGPMAAKAYESIGSPTYLALLYLPLIVVPIAAWLTVKFMKRPLPLLEKVASYDLRINTSVLWLIALTSAAYCLFTLNAAGALDLGLLSSGDYIAKTTRRLNLLENTGFVFFAFAYGINLIIPILAFIAYVKQGGKAQDLILFVVTFVFFLFIITATYSKAQILIYLIMMVAAFILTRAKLKYMIIVTVVSVLAFVLTGYAMYPAPPEPVEVELASTHQQPESTSKIEELPQAMAPIDIPETPSEAPEDSPPPPTAPPVPTLVQPAVKLDTNLLASYIKRLSGDALHRMAAAMPFYVAIFDDESERCGIQGNLVRKLLHMPEANCVLPIKVFNAMYPEVDWAQGQQPAPATLSAYGELGMFWSICVMILSGVFLGILGTVGAASGSPLFLGFTVAACSFSYYLTQVPLIASFTYPHGIFAFMIPIAILLFVAIGQRRKGGQGVDRHLAKLDA</sequence>
<dbReference type="EMBL" id="CP053985">
    <property type="protein sequence ID" value="QKH35950.1"/>
    <property type="molecule type" value="Genomic_DNA"/>
</dbReference>
<feature type="transmembrane region" description="Helical" evidence="2">
    <location>
        <begin position="21"/>
        <end position="43"/>
    </location>
</feature>
<evidence type="ECO:0008006" key="5">
    <source>
        <dbReference type="Google" id="ProtNLM"/>
    </source>
</evidence>
<gene>
    <name evidence="3" type="ORF">FOC84_13760</name>
</gene>
<evidence type="ECO:0000256" key="1">
    <source>
        <dbReference type="SAM" id="MobiDB-lite"/>
    </source>
</evidence>